<sequence>MQYPHEFSVTGPGEWVLLLPSQPPVGDREDSRQINRCWGSERRVGMWDGIRRKLSIAWMKVILR</sequence>
<gene>
    <name evidence="1" type="ORF">PCON_05731</name>
</gene>
<evidence type="ECO:0000313" key="1">
    <source>
        <dbReference type="EMBL" id="CCX06144.1"/>
    </source>
</evidence>
<protein>
    <submittedName>
        <fullName evidence="1">Uncharacterized protein</fullName>
    </submittedName>
</protein>
<dbReference type="EMBL" id="HF935280">
    <property type="protein sequence ID" value="CCX06144.1"/>
    <property type="molecule type" value="Genomic_DNA"/>
</dbReference>
<dbReference type="AlphaFoldDB" id="U4L7N2"/>
<organism evidence="1 2">
    <name type="scientific">Pyronema omphalodes (strain CBS 100304)</name>
    <name type="common">Pyronema confluens</name>
    <dbReference type="NCBI Taxonomy" id="1076935"/>
    <lineage>
        <taxon>Eukaryota</taxon>
        <taxon>Fungi</taxon>
        <taxon>Dikarya</taxon>
        <taxon>Ascomycota</taxon>
        <taxon>Pezizomycotina</taxon>
        <taxon>Pezizomycetes</taxon>
        <taxon>Pezizales</taxon>
        <taxon>Pyronemataceae</taxon>
        <taxon>Pyronema</taxon>
    </lineage>
</organism>
<dbReference type="Proteomes" id="UP000018144">
    <property type="component" value="Unassembled WGS sequence"/>
</dbReference>
<keyword evidence="2" id="KW-1185">Reference proteome</keyword>
<accession>U4L7N2</accession>
<reference evidence="1 2" key="1">
    <citation type="journal article" date="2013" name="PLoS Genet.">
        <title>The genome and development-dependent transcriptomes of Pyronema confluens: a window into fungal evolution.</title>
        <authorList>
            <person name="Traeger S."/>
            <person name="Altegoer F."/>
            <person name="Freitag M."/>
            <person name="Gabaldon T."/>
            <person name="Kempken F."/>
            <person name="Kumar A."/>
            <person name="Marcet-Houben M."/>
            <person name="Poggeler S."/>
            <person name="Stajich J.E."/>
            <person name="Nowrousian M."/>
        </authorList>
    </citation>
    <scope>NUCLEOTIDE SEQUENCE [LARGE SCALE GENOMIC DNA]</scope>
    <source>
        <strain evidence="2">CBS 100304</strain>
        <tissue evidence="1">Vegetative mycelium</tissue>
    </source>
</reference>
<name>U4L7N2_PYROM</name>
<evidence type="ECO:0000313" key="2">
    <source>
        <dbReference type="Proteomes" id="UP000018144"/>
    </source>
</evidence>
<proteinExistence type="predicted"/>